<reference evidence="2 3" key="2">
    <citation type="submission" date="2018-11" db="EMBL/GenBank/DDBJ databases">
        <authorList>
            <consortium name="Pathogen Informatics"/>
        </authorList>
    </citation>
    <scope>NUCLEOTIDE SEQUENCE [LARGE SCALE GENOMIC DNA]</scope>
</reference>
<dbReference type="SUPFAM" id="SSF48726">
    <property type="entry name" value="Immunoglobulin"/>
    <property type="match status" value="1"/>
</dbReference>
<sequence length="1061" mass="117816">VNKKPFDAVRAWVVSKTDGVLHIRIYCQHSDSAKSISKDKIRVELLNHGCDPNAAPNLVAAFGLSKNGTIIGTFPNHIRIDKLTYGQTVNLFLEDYSIFHRYELQVTVGKNRTTLLNVNPSGILRLKDELKAAKFDVSVTKFFTTPESDKIRVEIQVNLLSPVLLDHLNCTRGSLELIPTWNPANKKTFSQRRYPALFDFTAPKALKSLDFKTTLVVGENMRSTIMRIPNPHFEKIVIEFDNATGMLSWGFVSAELRPAVKEYVVLVSFEDTGCGTTENLTLNYLAALNCTKTGGCTTHLWSVEQLLNKRDILAKYTITIIPKYFSFDDNQPVFGTPSQLMFTYGVQGHSTIALTTQSSDPRSQIVNLQPFRKASCENVKAEEMDATFKLTAYAMLAQGKVEMPLEGVEYKKLIPNNYGIGGTYKVCNLQPGREYKIKGFLNYPGPLSDLESAEMTFTTPDEILVGEDYAHKDIGSSLLVNCSAAAGTDPKFQKDVRWLRAEGEPMPEGVFSRTAASPDANGFLTASLSIPHVDDIHAGVYCCSPEPPVEHFYGKPSRCAEFRLIVNDLKLDRYELEANPGMAVSVTCSTKRDGNLQWRGPDGKVVAETHHTAASNETGGMQSLNLLLPEVTKKNIGEYQCWLQPTEGEGREPKMFTLHLKEFLNVGIDVFPPVNKFTLIESGSSFYNYNPFGTFYRSTTSKRLLRQHSPLSFPATALTVKQPAISADTLRFGEIATLTCAPLIAGTGTKRLRWYRYGPEESSEVVLEAVTTTVDRLQEVVEETNASNEMILRVRLTPASKGRYVCAAFPEELSHLANEEQLPRKILLQHALQHTSADISYHSAVEISGPSQLGDGGELSLRCIGYPSLPDERLEWAFKESAKEPAYVFDDVAQNSFPPADKERILHIMSCFRLNLTKTVATWPGAEGQTPQPTSHGLYSPDEIEISITEKFMKDPVCQGAVGQLVCQYRRRNIPLPSSSSASAVAMLPEFGPQLRARQSSFPTAEKVIPLDVIRDAFSDHGIQGSSLKQTTEDNGSVLFYRHQTVAYVLFLVISAAFHFV</sequence>
<protein>
    <submittedName>
        <fullName evidence="4">Ig-like domain-containing protein</fullName>
    </submittedName>
</protein>
<organism evidence="4">
    <name type="scientific">Taenia asiatica</name>
    <name type="common">Asian tapeworm</name>
    <dbReference type="NCBI Taxonomy" id="60517"/>
    <lineage>
        <taxon>Eukaryota</taxon>
        <taxon>Metazoa</taxon>
        <taxon>Spiralia</taxon>
        <taxon>Lophotrochozoa</taxon>
        <taxon>Platyhelminthes</taxon>
        <taxon>Cestoda</taxon>
        <taxon>Eucestoda</taxon>
        <taxon>Cyclophyllidea</taxon>
        <taxon>Taeniidae</taxon>
        <taxon>Taenia</taxon>
    </lineage>
</organism>
<dbReference type="SMART" id="SM00409">
    <property type="entry name" value="IG"/>
    <property type="match status" value="3"/>
</dbReference>
<reference evidence="4" key="1">
    <citation type="submission" date="2016-04" db="UniProtKB">
        <authorList>
            <consortium name="WormBaseParasite"/>
        </authorList>
    </citation>
    <scope>IDENTIFICATION</scope>
</reference>
<dbReference type="PROSITE" id="PS50835">
    <property type="entry name" value="IG_LIKE"/>
    <property type="match status" value="2"/>
</dbReference>
<dbReference type="InterPro" id="IPR007110">
    <property type="entry name" value="Ig-like_dom"/>
</dbReference>
<evidence type="ECO:0000313" key="3">
    <source>
        <dbReference type="Proteomes" id="UP000282613"/>
    </source>
</evidence>
<dbReference type="InterPro" id="IPR013783">
    <property type="entry name" value="Ig-like_fold"/>
</dbReference>
<dbReference type="WBParaSite" id="TASK_0000581901-mRNA-1">
    <property type="protein sequence ID" value="TASK_0000581901-mRNA-1"/>
    <property type="gene ID" value="TASK_0000581901"/>
</dbReference>
<dbReference type="Proteomes" id="UP000282613">
    <property type="component" value="Unassembled WGS sequence"/>
</dbReference>
<dbReference type="STRING" id="60517.A0A158R8P0"/>
<dbReference type="InterPro" id="IPR036179">
    <property type="entry name" value="Ig-like_dom_sf"/>
</dbReference>
<dbReference type="Gene3D" id="2.60.40.10">
    <property type="entry name" value="Immunoglobulins"/>
    <property type="match status" value="1"/>
</dbReference>
<dbReference type="AlphaFoldDB" id="A0A158R8P0"/>
<feature type="domain" description="Ig-like" evidence="1">
    <location>
        <begin position="714"/>
        <end position="808"/>
    </location>
</feature>
<evidence type="ECO:0000313" key="4">
    <source>
        <dbReference type="WBParaSite" id="TASK_0000581901-mRNA-1"/>
    </source>
</evidence>
<keyword evidence="3" id="KW-1185">Reference proteome</keyword>
<gene>
    <name evidence="2" type="ORF">TASK_LOCUS5820</name>
</gene>
<evidence type="ECO:0000313" key="2">
    <source>
        <dbReference type="EMBL" id="VDK35673.1"/>
    </source>
</evidence>
<feature type="domain" description="Ig-like" evidence="1">
    <location>
        <begin position="460"/>
        <end position="543"/>
    </location>
</feature>
<dbReference type="InterPro" id="IPR003599">
    <property type="entry name" value="Ig_sub"/>
</dbReference>
<name>A0A158R8P0_TAEAS</name>
<evidence type="ECO:0000259" key="1">
    <source>
        <dbReference type="PROSITE" id="PS50835"/>
    </source>
</evidence>
<accession>A0A158R8P0</accession>
<dbReference type="EMBL" id="UYRS01018444">
    <property type="protein sequence ID" value="VDK35673.1"/>
    <property type="molecule type" value="Genomic_DNA"/>
</dbReference>
<proteinExistence type="predicted"/>
<dbReference type="OrthoDB" id="6241182at2759"/>